<gene>
    <name evidence="3" type="ORF">MNQ99_14345</name>
</gene>
<reference evidence="3 4" key="1">
    <citation type="submission" date="2022-03" db="EMBL/GenBank/DDBJ databases">
        <title>Isotopic signatures of nitrous oxide derived from detoxification processes.</title>
        <authorList>
            <person name="Behrendt U."/>
            <person name="Buchen C."/>
            <person name="Well R."/>
            <person name="Ulrich A."/>
            <person name="Rohe L."/>
            <person name="Kolb S."/>
            <person name="Schloter M."/>
            <person name="Horn M.A."/>
            <person name="Augustin J."/>
        </authorList>
    </citation>
    <scope>NUCLEOTIDE SEQUENCE [LARGE SCALE GENOMIC DNA]</scope>
    <source>
        <strain evidence="3 4">S4-C24</strain>
    </source>
</reference>
<evidence type="ECO:0000313" key="3">
    <source>
        <dbReference type="EMBL" id="UNK45110.1"/>
    </source>
</evidence>
<feature type="compositionally biased region" description="Low complexity" evidence="1">
    <location>
        <begin position="172"/>
        <end position="195"/>
    </location>
</feature>
<keyword evidence="4" id="KW-1185">Reference proteome</keyword>
<evidence type="ECO:0000256" key="2">
    <source>
        <dbReference type="SAM" id="Phobius"/>
    </source>
</evidence>
<feature type="transmembrane region" description="Helical" evidence="2">
    <location>
        <begin position="75"/>
        <end position="96"/>
    </location>
</feature>
<dbReference type="Pfam" id="PF12836">
    <property type="entry name" value="HHH_3"/>
    <property type="match status" value="1"/>
</dbReference>
<name>A0ABY3W7A1_9MICC</name>
<dbReference type="InterPro" id="IPR051675">
    <property type="entry name" value="Endo/Exo/Phosphatase_dom_1"/>
</dbReference>
<dbReference type="InterPro" id="IPR010994">
    <property type="entry name" value="RuvA_2-like"/>
</dbReference>
<dbReference type="Proteomes" id="UP000829069">
    <property type="component" value="Chromosome"/>
</dbReference>
<feature type="transmembrane region" description="Helical" evidence="2">
    <location>
        <begin position="16"/>
        <end position="37"/>
    </location>
</feature>
<dbReference type="EMBL" id="CP093326">
    <property type="protein sequence ID" value="UNK45110.1"/>
    <property type="molecule type" value="Genomic_DNA"/>
</dbReference>
<evidence type="ECO:0000256" key="1">
    <source>
        <dbReference type="SAM" id="MobiDB-lite"/>
    </source>
</evidence>
<keyword evidence="2" id="KW-0472">Membrane</keyword>
<feature type="compositionally biased region" description="Polar residues" evidence="1">
    <location>
        <begin position="109"/>
        <end position="128"/>
    </location>
</feature>
<protein>
    <submittedName>
        <fullName evidence="3">Helix-hairpin-helix domain-containing protein</fullName>
    </submittedName>
</protein>
<dbReference type="PANTHER" id="PTHR21180">
    <property type="entry name" value="ENDONUCLEASE/EXONUCLEASE/PHOSPHATASE FAMILY DOMAIN-CONTAINING PROTEIN 1"/>
    <property type="match status" value="1"/>
</dbReference>
<feature type="region of interest" description="Disordered" evidence="1">
    <location>
        <begin position="107"/>
        <end position="195"/>
    </location>
</feature>
<evidence type="ECO:0000313" key="4">
    <source>
        <dbReference type="Proteomes" id="UP000829069"/>
    </source>
</evidence>
<sequence>MAAPQPTLGWKVRQSLWLLVPVGTFGFLGFTALLVVGTRAKRPLWWILGLVHLMLSGVAMALLEGDGFQEEIATWLLMTCWLAGSSFAVAINPEYLRFKWDRDRAAAQPSRTTGRTVRARSGSQLNSRRQPRDRARGANGKPARRSRAGSRNGAKAPRPGASGTSHAMQRLPATSASAGAAAGSPSALHTDPSVPSSAATAAEAVDVNAASASELEALPGFSRALAKKAVETREKRGGFTSEQDFAAALDLAPHIFQRLRGRIVCRRTPQSPPSFGRIVDY</sequence>
<keyword evidence="2" id="KW-0812">Transmembrane</keyword>
<proteinExistence type="predicted"/>
<dbReference type="RefSeq" id="WP_241913391.1">
    <property type="nucleotide sequence ID" value="NZ_CP093326.1"/>
</dbReference>
<dbReference type="Gene3D" id="1.10.150.320">
    <property type="entry name" value="Photosystem II 12 kDa extrinsic protein"/>
    <property type="match status" value="1"/>
</dbReference>
<dbReference type="SUPFAM" id="SSF47781">
    <property type="entry name" value="RuvA domain 2-like"/>
    <property type="match status" value="1"/>
</dbReference>
<keyword evidence="2" id="KW-1133">Transmembrane helix</keyword>
<accession>A0ABY3W7A1</accession>
<feature type="transmembrane region" description="Helical" evidence="2">
    <location>
        <begin position="44"/>
        <end position="63"/>
    </location>
</feature>
<organism evidence="3 4">
    <name type="scientific">Arthrobacter sulfonylureivorans</name>
    <dbReference type="NCBI Taxonomy" id="2486855"/>
    <lineage>
        <taxon>Bacteria</taxon>
        <taxon>Bacillati</taxon>
        <taxon>Actinomycetota</taxon>
        <taxon>Actinomycetes</taxon>
        <taxon>Micrococcales</taxon>
        <taxon>Micrococcaceae</taxon>
        <taxon>Arthrobacter</taxon>
    </lineage>
</organism>
<dbReference type="PANTHER" id="PTHR21180:SF32">
    <property type="entry name" value="ENDONUCLEASE_EXONUCLEASE_PHOSPHATASE FAMILY DOMAIN-CONTAINING PROTEIN 1"/>
    <property type="match status" value="1"/>
</dbReference>